<feature type="signal peptide" evidence="1">
    <location>
        <begin position="1"/>
        <end position="24"/>
    </location>
</feature>
<sequence>MYKTSSIWLFLIGMTLALPSTAVAEQANRRLIADGLYHNAATSILLLLPKNTQWFELDVEPNDSDDALFQLQDADGQVSIVAFEYLNNSISNIAKNRHIRVLNSDNGVDFGCQEAITLIDAERYRVRSVQSCIRSARSNQTAYISTLLQTDDALYEVYFNVQKSPANLVKGLIQSAQGVDVDEL</sequence>
<proteinExistence type="predicted"/>
<reference evidence="2 3" key="1">
    <citation type="submission" date="2019-07" db="EMBL/GenBank/DDBJ databases">
        <title>Reinekea sp. strain SSH23 genome sequencing and assembly.</title>
        <authorList>
            <person name="Kim I."/>
        </authorList>
    </citation>
    <scope>NUCLEOTIDE SEQUENCE [LARGE SCALE GENOMIC DNA]</scope>
    <source>
        <strain evidence="2 3">SSH23</strain>
    </source>
</reference>
<comment type="caution">
    <text evidence="2">The sequence shown here is derived from an EMBL/GenBank/DDBJ whole genome shotgun (WGS) entry which is preliminary data.</text>
</comment>
<protein>
    <submittedName>
        <fullName evidence="2">Uncharacterized protein</fullName>
    </submittedName>
</protein>
<dbReference type="AlphaFoldDB" id="A0A5C8ZC78"/>
<accession>A0A5C8ZC78</accession>
<dbReference type="Proteomes" id="UP000321764">
    <property type="component" value="Unassembled WGS sequence"/>
</dbReference>
<evidence type="ECO:0000313" key="3">
    <source>
        <dbReference type="Proteomes" id="UP000321764"/>
    </source>
</evidence>
<dbReference type="RefSeq" id="WP_147714172.1">
    <property type="nucleotide sequence ID" value="NZ_VKAD01000001.1"/>
</dbReference>
<feature type="chain" id="PRO_5022673220" evidence="1">
    <location>
        <begin position="25"/>
        <end position="184"/>
    </location>
</feature>
<keyword evidence="3" id="KW-1185">Reference proteome</keyword>
<dbReference type="EMBL" id="VKAD01000001">
    <property type="protein sequence ID" value="TXR54773.1"/>
    <property type="molecule type" value="Genomic_DNA"/>
</dbReference>
<evidence type="ECO:0000256" key="1">
    <source>
        <dbReference type="SAM" id="SignalP"/>
    </source>
</evidence>
<gene>
    <name evidence="2" type="ORF">FME95_09630</name>
</gene>
<evidence type="ECO:0000313" key="2">
    <source>
        <dbReference type="EMBL" id="TXR54773.1"/>
    </source>
</evidence>
<keyword evidence="1" id="KW-0732">Signal</keyword>
<name>A0A5C8ZC78_9GAMM</name>
<organism evidence="2 3">
    <name type="scientific">Reinekea thalattae</name>
    <dbReference type="NCBI Taxonomy" id="2593301"/>
    <lineage>
        <taxon>Bacteria</taxon>
        <taxon>Pseudomonadati</taxon>
        <taxon>Pseudomonadota</taxon>
        <taxon>Gammaproteobacteria</taxon>
        <taxon>Oceanospirillales</taxon>
        <taxon>Saccharospirillaceae</taxon>
        <taxon>Reinekea</taxon>
    </lineage>
</organism>